<dbReference type="AlphaFoldDB" id="A0A4Z0A018"/>
<evidence type="ECO:0000313" key="1">
    <source>
        <dbReference type="EMBL" id="TFY79770.1"/>
    </source>
</evidence>
<name>A0A4Z0A018_9AGAM</name>
<dbReference type="Proteomes" id="UP000298061">
    <property type="component" value="Unassembled WGS sequence"/>
</dbReference>
<keyword evidence="2" id="KW-1185">Reference proteome</keyword>
<reference evidence="1 2" key="1">
    <citation type="submission" date="2019-02" db="EMBL/GenBank/DDBJ databases">
        <title>Genome sequencing of the rare red list fungi Hericium alpestre (H. flagellum).</title>
        <authorList>
            <person name="Buettner E."/>
            <person name="Kellner H."/>
        </authorList>
    </citation>
    <scope>NUCLEOTIDE SEQUENCE [LARGE SCALE GENOMIC DNA]</scope>
    <source>
        <strain evidence="1 2">DSM 108284</strain>
    </source>
</reference>
<gene>
    <name evidence="1" type="ORF">EWM64_g4241</name>
</gene>
<accession>A0A4Z0A018</accession>
<evidence type="ECO:0000313" key="2">
    <source>
        <dbReference type="Proteomes" id="UP000298061"/>
    </source>
</evidence>
<comment type="caution">
    <text evidence="1">The sequence shown here is derived from an EMBL/GenBank/DDBJ whole genome shotgun (WGS) entry which is preliminary data.</text>
</comment>
<proteinExistence type="predicted"/>
<sequence length="91" mass="9736">MYESACELTYGVSQHRQLPVSSPTRCHALPPFRASPAPARCHKGVIVKLVTDDKAGICACRAVFKTVVVASVDDSQEARPATSVQQAVVRA</sequence>
<organism evidence="1 2">
    <name type="scientific">Hericium alpestre</name>
    <dbReference type="NCBI Taxonomy" id="135208"/>
    <lineage>
        <taxon>Eukaryota</taxon>
        <taxon>Fungi</taxon>
        <taxon>Dikarya</taxon>
        <taxon>Basidiomycota</taxon>
        <taxon>Agaricomycotina</taxon>
        <taxon>Agaricomycetes</taxon>
        <taxon>Russulales</taxon>
        <taxon>Hericiaceae</taxon>
        <taxon>Hericium</taxon>
    </lineage>
</organism>
<protein>
    <submittedName>
        <fullName evidence="1">Uncharacterized protein</fullName>
    </submittedName>
</protein>
<dbReference type="EMBL" id="SFCI01000444">
    <property type="protein sequence ID" value="TFY79770.1"/>
    <property type="molecule type" value="Genomic_DNA"/>
</dbReference>